<accession>A0A517SR47</accession>
<comment type="similarity">
    <text evidence="2">Belongs to the EamA transporter family.</text>
</comment>
<feature type="transmembrane region" description="Helical" evidence="8">
    <location>
        <begin position="202"/>
        <end position="221"/>
    </location>
</feature>
<dbReference type="AlphaFoldDB" id="A0A517SR47"/>
<feature type="transmembrane region" description="Helical" evidence="8">
    <location>
        <begin position="59"/>
        <end position="77"/>
    </location>
</feature>
<dbReference type="InterPro" id="IPR004626">
    <property type="entry name" value="RarD"/>
</dbReference>
<feature type="transmembrane region" description="Helical" evidence="8">
    <location>
        <begin position="97"/>
        <end position="116"/>
    </location>
</feature>
<evidence type="ECO:0000256" key="2">
    <source>
        <dbReference type="ARBA" id="ARBA00007362"/>
    </source>
</evidence>
<sequence length="311" mass="34546">MLRIHHVAQSFSFGTIALNFKSSPTGWIFAISANVIWGLFPIFWNLLQSVPTNQLVCHRVVWAFGFSLLIFASRYALASPRRRARWIVLFRRPRTWLVYGAAALMVFLNWGAFLWAMNHDQYLAASLGYYINPMCNVLLGVLFLGERLSSRRKIAMVGVGIGVAVMTYAAGQPPWVSLIMATSFSLYALIKKVGKLDGLNSLFLETTILLLPVLLFMAAYIPSSEHVFAAGSRCMDLLLIAGGFVTLAPLVLFSAAAQRIPLSLLGMLQYVGPTMQFLVAVFYMQQPLHLLTAVGFVFVWAGVVLFLIARD</sequence>
<evidence type="ECO:0000256" key="1">
    <source>
        <dbReference type="ARBA" id="ARBA00004651"/>
    </source>
</evidence>
<dbReference type="Proteomes" id="UP000315003">
    <property type="component" value="Chromosome"/>
</dbReference>
<comment type="subcellular location">
    <subcellularLocation>
        <location evidence="1">Cell membrane</location>
        <topology evidence="1">Multi-pass membrane protein</topology>
    </subcellularLocation>
</comment>
<dbReference type="SUPFAM" id="SSF103481">
    <property type="entry name" value="Multidrug resistance efflux transporter EmrE"/>
    <property type="match status" value="2"/>
</dbReference>
<keyword evidence="7 8" id="KW-0472">Membrane</keyword>
<evidence type="ECO:0000256" key="6">
    <source>
        <dbReference type="ARBA" id="ARBA00022989"/>
    </source>
</evidence>
<keyword evidence="6 8" id="KW-1133">Transmembrane helix</keyword>
<keyword evidence="5 8" id="KW-0812">Transmembrane</keyword>
<reference evidence="10 11" key="1">
    <citation type="submission" date="2019-02" db="EMBL/GenBank/DDBJ databases">
        <title>Deep-cultivation of Planctomycetes and their phenomic and genomic characterization uncovers novel biology.</title>
        <authorList>
            <person name="Wiegand S."/>
            <person name="Jogler M."/>
            <person name="Boedeker C."/>
            <person name="Pinto D."/>
            <person name="Vollmers J."/>
            <person name="Rivas-Marin E."/>
            <person name="Kohn T."/>
            <person name="Peeters S.H."/>
            <person name="Heuer A."/>
            <person name="Rast P."/>
            <person name="Oberbeckmann S."/>
            <person name="Bunk B."/>
            <person name="Jeske O."/>
            <person name="Meyerdierks A."/>
            <person name="Storesund J.E."/>
            <person name="Kallscheuer N."/>
            <person name="Luecker S."/>
            <person name="Lage O.M."/>
            <person name="Pohl T."/>
            <person name="Merkel B.J."/>
            <person name="Hornburger P."/>
            <person name="Mueller R.-W."/>
            <person name="Bruemmer F."/>
            <person name="Labrenz M."/>
            <person name="Spormann A.M."/>
            <person name="Op den Camp H."/>
            <person name="Overmann J."/>
            <person name="Amann R."/>
            <person name="Jetten M.S.M."/>
            <person name="Mascher T."/>
            <person name="Medema M.H."/>
            <person name="Devos D.P."/>
            <person name="Kaster A.-K."/>
            <person name="Ovreas L."/>
            <person name="Rohde M."/>
            <person name="Galperin M.Y."/>
            <person name="Jogler C."/>
        </authorList>
    </citation>
    <scope>NUCLEOTIDE SEQUENCE [LARGE SCALE GENOMIC DNA]</scope>
    <source>
        <strain evidence="10 11">SV_7m_r</strain>
    </source>
</reference>
<proteinExistence type="inferred from homology"/>
<evidence type="ECO:0000313" key="10">
    <source>
        <dbReference type="EMBL" id="QDT58591.1"/>
    </source>
</evidence>
<dbReference type="OrthoDB" id="369870at2"/>
<feature type="transmembrane region" description="Helical" evidence="8">
    <location>
        <begin position="152"/>
        <end position="169"/>
    </location>
</feature>
<evidence type="ECO:0000259" key="9">
    <source>
        <dbReference type="Pfam" id="PF00892"/>
    </source>
</evidence>
<name>A0A517SR47_9BACT</name>
<keyword evidence="11" id="KW-1185">Reference proteome</keyword>
<organism evidence="10 11">
    <name type="scientific">Stieleria bergensis</name>
    <dbReference type="NCBI Taxonomy" id="2528025"/>
    <lineage>
        <taxon>Bacteria</taxon>
        <taxon>Pseudomonadati</taxon>
        <taxon>Planctomycetota</taxon>
        <taxon>Planctomycetia</taxon>
        <taxon>Pirellulales</taxon>
        <taxon>Pirellulaceae</taxon>
        <taxon>Stieleria</taxon>
    </lineage>
</organism>
<dbReference type="PANTHER" id="PTHR22911:SF137">
    <property type="entry name" value="SOLUTE CARRIER FAMILY 35 MEMBER G2-RELATED"/>
    <property type="match status" value="1"/>
</dbReference>
<feature type="domain" description="EamA" evidence="9">
    <location>
        <begin position="26"/>
        <end position="167"/>
    </location>
</feature>
<evidence type="ECO:0000256" key="3">
    <source>
        <dbReference type="ARBA" id="ARBA00022448"/>
    </source>
</evidence>
<evidence type="ECO:0000256" key="4">
    <source>
        <dbReference type="ARBA" id="ARBA00022475"/>
    </source>
</evidence>
<keyword evidence="4" id="KW-1003">Cell membrane</keyword>
<feature type="transmembrane region" description="Helical" evidence="8">
    <location>
        <begin position="27"/>
        <end position="47"/>
    </location>
</feature>
<feature type="transmembrane region" description="Helical" evidence="8">
    <location>
        <begin position="122"/>
        <end position="145"/>
    </location>
</feature>
<evidence type="ECO:0000256" key="7">
    <source>
        <dbReference type="ARBA" id="ARBA00023136"/>
    </source>
</evidence>
<dbReference type="GO" id="GO:0005886">
    <property type="term" value="C:plasma membrane"/>
    <property type="evidence" value="ECO:0007669"/>
    <property type="project" value="UniProtKB-SubCell"/>
</dbReference>
<dbReference type="RefSeq" id="WP_145269861.1">
    <property type="nucleotide sequence ID" value="NZ_CP036272.1"/>
</dbReference>
<evidence type="ECO:0000256" key="8">
    <source>
        <dbReference type="SAM" id="Phobius"/>
    </source>
</evidence>
<dbReference type="EMBL" id="CP036272">
    <property type="protein sequence ID" value="QDT58591.1"/>
    <property type="molecule type" value="Genomic_DNA"/>
</dbReference>
<gene>
    <name evidence="10" type="ORF">SV7mr_10840</name>
</gene>
<dbReference type="InterPro" id="IPR000620">
    <property type="entry name" value="EamA_dom"/>
</dbReference>
<evidence type="ECO:0000313" key="11">
    <source>
        <dbReference type="Proteomes" id="UP000315003"/>
    </source>
</evidence>
<feature type="transmembrane region" description="Helical" evidence="8">
    <location>
        <begin position="264"/>
        <end position="284"/>
    </location>
</feature>
<dbReference type="Pfam" id="PF00892">
    <property type="entry name" value="EamA"/>
    <property type="match status" value="1"/>
</dbReference>
<dbReference type="InterPro" id="IPR037185">
    <property type="entry name" value="EmrE-like"/>
</dbReference>
<dbReference type="PANTHER" id="PTHR22911">
    <property type="entry name" value="ACYL-MALONYL CONDENSING ENZYME-RELATED"/>
    <property type="match status" value="1"/>
</dbReference>
<protein>
    <submittedName>
        <fullName evidence="10">EamA-like transporter family protein</fullName>
    </submittedName>
</protein>
<keyword evidence="3" id="KW-0813">Transport</keyword>
<feature type="transmembrane region" description="Helical" evidence="8">
    <location>
        <begin position="290"/>
        <end position="309"/>
    </location>
</feature>
<feature type="transmembrane region" description="Helical" evidence="8">
    <location>
        <begin position="237"/>
        <end position="257"/>
    </location>
</feature>
<dbReference type="NCBIfam" id="TIGR00688">
    <property type="entry name" value="rarD"/>
    <property type="match status" value="1"/>
</dbReference>
<evidence type="ECO:0000256" key="5">
    <source>
        <dbReference type="ARBA" id="ARBA00022692"/>
    </source>
</evidence>